<evidence type="ECO:0000313" key="3">
    <source>
        <dbReference type="EMBL" id="CRL58871.1"/>
    </source>
</evidence>
<feature type="signal peptide" evidence="1">
    <location>
        <begin position="1"/>
        <end position="19"/>
    </location>
</feature>
<dbReference type="GeneID" id="76522782"/>
<feature type="domain" description="DUF4377" evidence="2">
    <location>
        <begin position="39"/>
        <end position="112"/>
    </location>
</feature>
<dbReference type="Proteomes" id="UP000183920">
    <property type="component" value="Unassembled WGS sequence"/>
</dbReference>
<dbReference type="PROSITE" id="PS51257">
    <property type="entry name" value="PROKAR_LIPOPROTEIN"/>
    <property type="match status" value="1"/>
</dbReference>
<protein>
    <recommendedName>
        <fullName evidence="2">DUF4377 domain-containing protein</fullName>
    </recommendedName>
</protein>
<sequence length="113" mass="12373" precursor="true">MKKFLAIPLFLLLAGCNDATSTESANSASTSDTTKTLLVDSQLYDCVGVAPMKCMKVKELPSGEWSLFYQNIEGFEYKAGNEYTLKVNVTDIPNPPADAPSVKYTLVEIVDKK</sequence>
<dbReference type="AlphaFoldDB" id="A0A0G4PZN5"/>
<name>A0A0G4PZN5_9GAMM</name>
<evidence type="ECO:0000259" key="2">
    <source>
        <dbReference type="Pfam" id="PF14302"/>
    </source>
</evidence>
<dbReference type="RefSeq" id="WP_072062525.1">
    <property type="nucleotide sequence ID" value="NZ_CAXOLJ010000001.1"/>
</dbReference>
<gene>
    <name evidence="3" type="ORF">BN1804_00034</name>
</gene>
<dbReference type="InterPro" id="IPR025485">
    <property type="entry name" value="DUF4377"/>
</dbReference>
<feature type="chain" id="PRO_5005195964" description="DUF4377 domain-containing protein" evidence="1">
    <location>
        <begin position="20"/>
        <end position="113"/>
    </location>
</feature>
<accession>A0A0G4PZN5</accession>
<evidence type="ECO:0000313" key="4">
    <source>
        <dbReference type="Proteomes" id="UP000183920"/>
    </source>
</evidence>
<organism evidence="3 4">
    <name type="scientific">Proteus penneri</name>
    <dbReference type="NCBI Taxonomy" id="102862"/>
    <lineage>
        <taxon>Bacteria</taxon>
        <taxon>Pseudomonadati</taxon>
        <taxon>Pseudomonadota</taxon>
        <taxon>Gammaproteobacteria</taxon>
        <taxon>Enterobacterales</taxon>
        <taxon>Morganellaceae</taxon>
        <taxon>Proteus</taxon>
    </lineage>
</organism>
<reference evidence="4" key="1">
    <citation type="submission" date="2015-06" db="EMBL/GenBank/DDBJ databases">
        <authorList>
            <person name="Urmite Genomes"/>
        </authorList>
    </citation>
    <scope>NUCLEOTIDE SEQUENCE [LARGE SCALE GENOMIC DNA]</scope>
    <source>
        <strain evidence="4">CSUR P1867</strain>
    </source>
</reference>
<proteinExistence type="predicted"/>
<dbReference type="EMBL" id="CVRY01000001">
    <property type="protein sequence ID" value="CRL58871.1"/>
    <property type="molecule type" value="Genomic_DNA"/>
</dbReference>
<dbReference type="Pfam" id="PF14302">
    <property type="entry name" value="DUF4377"/>
    <property type="match status" value="1"/>
</dbReference>
<evidence type="ECO:0000256" key="1">
    <source>
        <dbReference type="SAM" id="SignalP"/>
    </source>
</evidence>
<keyword evidence="1" id="KW-0732">Signal</keyword>